<dbReference type="AlphaFoldDB" id="A0AAV2G638"/>
<evidence type="ECO:0000256" key="1">
    <source>
        <dbReference type="SAM" id="MobiDB-lite"/>
    </source>
</evidence>
<gene>
    <name evidence="2" type="ORF">LTRI10_LOCUS45501</name>
</gene>
<organism evidence="2 3">
    <name type="scientific">Linum trigynum</name>
    <dbReference type="NCBI Taxonomy" id="586398"/>
    <lineage>
        <taxon>Eukaryota</taxon>
        <taxon>Viridiplantae</taxon>
        <taxon>Streptophyta</taxon>
        <taxon>Embryophyta</taxon>
        <taxon>Tracheophyta</taxon>
        <taxon>Spermatophyta</taxon>
        <taxon>Magnoliopsida</taxon>
        <taxon>eudicotyledons</taxon>
        <taxon>Gunneridae</taxon>
        <taxon>Pentapetalae</taxon>
        <taxon>rosids</taxon>
        <taxon>fabids</taxon>
        <taxon>Malpighiales</taxon>
        <taxon>Linaceae</taxon>
        <taxon>Linum</taxon>
    </lineage>
</organism>
<reference evidence="2 3" key="1">
    <citation type="submission" date="2024-04" db="EMBL/GenBank/DDBJ databases">
        <authorList>
            <person name="Fracassetti M."/>
        </authorList>
    </citation>
    <scope>NUCLEOTIDE SEQUENCE [LARGE SCALE GENOMIC DNA]</scope>
</reference>
<keyword evidence="3" id="KW-1185">Reference proteome</keyword>
<feature type="compositionally biased region" description="Low complexity" evidence="1">
    <location>
        <begin position="38"/>
        <end position="50"/>
    </location>
</feature>
<accession>A0AAV2G638</accession>
<evidence type="ECO:0000313" key="3">
    <source>
        <dbReference type="Proteomes" id="UP001497516"/>
    </source>
</evidence>
<feature type="compositionally biased region" description="Polar residues" evidence="1">
    <location>
        <begin position="51"/>
        <end position="68"/>
    </location>
</feature>
<feature type="region of interest" description="Disordered" evidence="1">
    <location>
        <begin position="30"/>
        <end position="68"/>
    </location>
</feature>
<sequence length="68" mass="7831">MLEVVDYEIADIIEHEKARQWKHKVYAQEPQMHWDNRQQPPSGQSLQSLSVEQSGSSPQKLSLISSLL</sequence>
<protein>
    <submittedName>
        <fullName evidence="2">Uncharacterized protein</fullName>
    </submittedName>
</protein>
<dbReference type="Proteomes" id="UP001497516">
    <property type="component" value="Chromosome 8"/>
</dbReference>
<name>A0AAV2G638_9ROSI</name>
<dbReference type="EMBL" id="OZ034821">
    <property type="protein sequence ID" value="CAL1405729.1"/>
    <property type="molecule type" value="Genomic_DNA"/>
</dbReference>
<proteinExistence type="predicted"/>
<evidence type="ECO:0000313" key="2">
    <source>
        <dbReference type="EMBL" id="CAL1405729.1"/>
    </source>
</evidence>